<dbReference type="Pfam" id="PF00664">
    <property type="entry name" value="ABC_membrane"/>
    <property type="match status" value="1"/>
</dbReference>
<keyword evidence="2 7" id="KW-0812">Transmembrane</keyword>
<comment type="caution">
    <text evidence="10">The sequence shown here is derived from an EMBL/GenBank/DDBJ whole genome shotgun (WGS) entry which is preliminary data.</text>
</comment>
<evidence type="ECO:0000256" key="2">
    <source>
        <dbReference type="ARBA" id="ARBA00022692"/>
    </source>
</evidence>
<dbReference type="CDD" id="cd07346">
    <property type="entry name" value="ABC_6TM_exporters"/>
    <property type="match status" value="1"/>
</dbReference>
<evidence type="ECO:0000256" key="6">
    <source>
        <dbReference type="ARBA" id="ARBA00023136"/>
    </source>
</evidence>
<evidence type="ECO:0000256" key="3">
    <source>
        <dbReference type="ARBA" id="ARBA00022741"/>
    </source>
</evidence>
<dbReference type="InterPro" id="IPR036640">
    <property type="entry name" value="ABC1_TM_sf"/>
</dbReference>
<feature type="transmembrane region" description="Helical" evidence="7">
    <location>
        <begin position="153"/>
        <end position="171"/>
    </location>
</feature>
<dbReference type="InterPro" id="IPR039421">
    <property type="entry name" value="Type_1_exporter"/>
</dbReference>
<dbReference type="InterPro" id="IPR011527">
    <property type="entry name" value="ABC1_TM_dom"/>
</dbReference>
<dbReference type="InterPro" id="IPR003439">
    <property type="entry name" value="ABC_transporter-like_ATP-bd"/>
</dbReference>
<name>A0ABV9MTF5_9ENTE</name>
<evidence type="ECO:0000313" key="11">
    <source>
        <dbReference type="Proteomes" id="UP001595969"/>
    </source>
</evidence>
<dbReference type="SUPFAM" id="SSF52540">
    <property type="entry name" value="P-loop containing nucleoside triphosphate hydrolases"/>
    <property type="match status" value="1"/>
</dbReference>
<dbReference type="SMART" id="SM00382">
    <property type="entry name" value="AAA"/>
    <property type="match status" value="1"/>
</dbReference>
<keyword evidence="11" id="KW-1185">Reference proteome</keyword>
<dbReference type="SUPFAM" id="SSF90123">
    <property type="entry name" value="ABC transporter transmembrane region"/>
    <property type="match status" value="1"/>
</dbReference>
<keyword evidence="5 7" id="KW-1133">Transmembrane helix</keyword>
<dbReference type="PANTHER" id="PTHR43394">
    <property type="entry name" value="ATP-DEPENDENT PERMEASE MDL1, MITOCHONDRIAL"/>
    <property type="match status" value="1"/>
</dbReference>
<dbReference type="Pfam" id="PF00005">
    <property type="entry name" value="ABC_tran"/>
    <property type="match status" value="1"/>
</dbReference>
<evidence type="ECO:0000256" key="4">
    <source>
        <dbReference type="ARBA" id="ARBA00022840"/>
    </source>
</evidence>
<proteinExistence type="predicted"/>
<evidence type="ECO:0000256" key="5">
    <source>
        <dbReference type="ARBA" id="ARBA00022989"/>
    </source>
</evidence>
<dbReference type="Proteomes" id="UP001595969">
    <property type="component" value="Unassembled WGS sequence"/>
</dbReference>
<accession>A0ABV9MTF5</accession>
<feature type="transmembrane region" description="Helical" evidence="7">
    <location>
        <begin position="236"/>
        <end position="254"/>
    </location>
</feature>
<feature type="transmembrane region" description="Helical" evidence="7">
    <location>
        <begin position="49"/>
        <end position="71"/>
    </location>
</feature>
<dbReference type="PROSITE" id="PS50929">
    <property type="entry name" value="ABC_TM1F"/>
    <property type="match status" value="1"/>
</dbReference>
<feature type="transmembrane region" description="Helical" evidence="7">
    <location>
        <begin position="16"/>
        <end position="37"/>
    </location>
</feature>
<feature type="domain" description="ABC transporter" evidence="8">
    <location>
        <begin position="330"/>
        <end position="551"/>
    </location>
</feature>
<protein>
    <submittedName>
        <fullName evidence="10">ABC transporter ATP-binding protein</fullName>
    </submittedName>
</protein>
<dbReference type="PROSITE" id="PS00211">
    <property type="entry name" value="ABC_TRANSPORTER_1"/>
    <property type="match status" value="1"/>
</dbReference>
<gene>
    <name evidence="10" type="ORF">ACFO5I_00950</name>
</gene>
<dbReference type="Gene3D" id="1.20.1560.10">
    <property type="entry name" value="ABC transporter type 1, transmembrane domain"/>
    <property type="match status" value="1"/>
</dbReference>
<evidence type="ECO:0000259" key="9">
    <source>
        <dbReference type="PROSITE" id="PS50929"/>
    </source>
</evidence>
<dbReference type="InterPro" id="IPR017871">
    <property type="entry name" value="ABC_transporter-like_CS"/>
</dbReference>
<keyword evidence="4 10" id="KW-0067">ATP-binding</keyword>
<keyword evidence="3" id="KW-0547">Nucleotide-binding</keyword>
<dbReference type="GO" id="GO:0005524">
    <property type="term" value="F:ATP binding"/>
    <property type="evidence" value="ECO:0007669"/>
    <property type="project" value="UniProtKB-KW"/>
</dbReference>
<sequence length="551" mass="62952">MTTNARIKIVKYKSKIIFNVILQITISFSIPWLNQIIIDDVLLHQRMDLIWKISFSYIFFAVLSVYLHIVLPKLMIKSKEEISMKLRIDLIKKILDDEISDYPISERGKVITLLENDINRISDFLIFGLKDILSQILSLLVTITILFYVDWRIGIISIAVIPFYGLLPMIFKPQLVSLNTDVQNRVTDMNSLIQDILSGIIQIRIFNKQKHFLNRLKSVSTNLIDKKTRYIVIQKLASATIIIYWLAMLLVLWIGGYQVLNGSLTIGVLLVLINYIDRIEWPVSRVSEVYSEYQSYLISRNRLNVILEKESKDKLSENLKNISLETIDQIRFDNLTFSYPNSKKNTFKNIDICLNKGDSICFVGDSGTGKSTLLKLLFGFHQATEGNIYINGSSIDDVNLIQFREKVGYLSQESYLFEMSLLDNILIGSVGDDSEDEVILAAQRAGAHSFITELDNGYQTIYGKDGVDLSLGQKQRIALSRIFLRNPDVIILDEPTSSLDKKNTDQIIDSIIHNYGDDKIVVLITHNVESISKFNKILKIDNMGIETVNEV</sequence>
<dbReference type="Gene3D" id="3.40.50.300">
    <property type="entry name" value="P-loop containing nucleotide triphosphate hydrolases"/>
    <property type="match status" value="1"/>
</dbReference>
<dbReference type="InterPro" id="IPR027417">
    <property type="entry name" value="P-loop_NTPase"/>
</dbReference>
<feature type="transmembrane region" description="Helical" evidence="7">
    <location>
        <begin position="124"/>
        <end position="147"/>
    </location>
</feature>
<comment type="subcellular location">
    <subcellularLocation>
        <location evidence="1">Cell membrane</location>
        <topology evidence="1">Multi-pass membrane protein</topology>
    </subcellularLocation>
</comment>
<dbReference type="PROSITE" id="PS50893">
    <property type="entry name" value="ABC_TRANSPORTER_2"/>
    <property type="match status" value="1"/>
</dbReference>
<evidence type="ECO:0000259" key="8">
    <source>
        <dbReference type="PROSITE" id="PS50893"/>
    </source>
</evidence>
<dbReference type="EMBL" id="JBHSGS010000007">
    <property type="protein sequence ID" value="MFC4718314.1"/>
    <property type="molecule type" value="Genomic_DNA"/>
</dbReference>
<reference evidence="11" key="1">
    <citation type="journal article" date="2019" name="Int. J. Syst. Evol. Microbiol.">
        <title>The Global Catalogue of Microorganisms (GCM) 10K type strain sequencing project: providing services to taxonomists for standard genome sequencing and annotation.</title>
        <authorList>
            <consortium name="The Broad Institute Genomics Platform"/>
            <consortium name="The Broad Institute Genome Sequencing Center for Infectious Disease"/>
            <person name="Wu L."/>
            <person name="Ma J."/>
        </authorList>
    </citation>
    <scope>NUCLEOTIDE SEQUENCE [LARGE SCALE GENOMIC DNA]</scope>
    <source>
        <strain evidence="11">CGMCC 1.19032</strain>
    </source>
</reference>
<dbReference type="InterPro" id="IPR003593">
    <property type="entry name" value="AAA+_ATPase"/>
</dbReference>
<feature type="domain" description="ABC transmembrane type-1" evidence="9">
    <location>
        <begin position="21"/>
        <end position="295"/>
    </location>
</feature>
<dbReference type="PANTHER" id="PTHR43394:SF1">
    <property type="entry name" value="ATP-BINDING CASSETTE SUB-FAMILY B MEMBER 10, MITOCHONDRIAL"/>
    <property type="match status" value="1"/>
</dbReference>
<evidence type="ECO:0000256" key="7">
    <source>
        <dbReference type="SAM" id="Phobius"/>
    </source>
</evidence>
<evidence type="ECO:0000313" key="10">
    <source>
        <dbReference type="EMBL" id="MFC4718314.1"/>
    </source>
</evidence>
<keyword evidence="6 7" id="KW-0472">Membrane</keyword>
<organism evidence="10 11">
    <name type="scientific">Enterococcus lemanii</name>
    <dbReference type="NCBI Taxonomy" id="1159752"/>
    <lineage>
        <taxon>Bacteria</taxon>
        <taxon>Bacillati</taxon>
        <taxon>Bacillota</taxon>
        <taxon>Bacilli</taxon>
        <taxon>Lactobacillales</taxon>
        <taxon>Enterococcaceae</taxon>
        <taxon>Enterococcus</taxon>
    </lineage>
</organism>
<dbReference type="RefSeq" id="WP_204654730.1">
    <property type="nucleotide sequence ID" value="NZ_JAFBFD010000036.1"/>
</dbReference>
<evidence type="ECO:0000256" key="1">
    <source>
        <dbReference type="ARBA" id="ARBA00004651"/>
    </source>
</evidence>